<name>X1E0P6_9ZZZZ</name>
<accession>X1E0P6</accession>
<reference evidence="2" key="1">
    <citation type="journal article" date="2014" name="Front. Microbiol.">
        <title>High frequency of phylogenetically diverse reductive dehalogenase-homologous genes in deep subseafloor sedimentary metagenomes.</title>
        <authorList>
            <person name="Kawai M."/>
            <person name="Futagami T."/>
            <person name="Toyoda A."/>
            <person name="Takaki Y."/>
            <person name="Nishi S."/>
            <person name="Hori S."/>
            <person name="Arai W."/>
            <person name="Tsubouchi T."/>
            <person name="Morono Y."/>
            <person name="Uchiyama I."/>
            <person name="Ito T."/>
            <person name="Fujiyama A."/>
            <person name="Inagaki F."/>
            <person name="Takami H."/>
        </authorList>
    </citation>
    <scope>NUCLEOTIDE SEQUENCE</scope>
    <source>
        <strain evidence="2">Expedition CK06-06</strain>
    </source>
</reference>
<organism evidence="2">
    <name type="scientific">marine sediment metagenome</name>
    <dbReference type="NCBI Taxonomy" id="412755"/>
    <lineage>
        <taxon>unclassified sequences</taxon>
        <taxon>metagenomes</taxon>
        <taxon>ecological metagenomes</taxon>
    </lineage>
</organism>
<dbReference type="Pfam" id="PF00884">
    <property type="entry name" value="Sulfatase"/>
    <property type="match status" value="1"/>
</dbReference>
<dbReference type="Gene3D" id="3.40.720.10">
    <property type="entry name" value="Alkaline Phosphatase, subunit A"/>
    <property type="match status" value="1"/>
</dbReference>
<protein>
    <recommendedName>
        <fullName evidence="1">Sulfatase N-terminal domain-containing protein</fullName>
    </recommendedName>
</protein>
<dbReference type="InterPro" id="IPR017850">
    <property type="entry name" value="Alkaline_phosphatase_core_sf"/>
</dbReference>
<dbReference type="AlphaFoldDB" id="X1E0P6"/>
<feature type="domain" description="Sulfatase N-terminal" evidence="1">
    <location>
        <begin position="38"/>
        <end position="106"/>
    </location>
</feature>
<feature type="non-terminal residue" evidence="2">
    <location>
        <position position="106"/>
    </location>
</feature>
<evidence type="ECO:0000313" key="2">
    <source>
        <dbReference type="EMBL" id="GAH26102.1"/>
    </source>
</evidence>
<dbReference type="InterPro" id="IPR000917">
    <property type="entry name" value="Sulfatase_N"/>
</dbReference>
<proteinExistence type="predicted"/>
<comment type="caution">
    <text evidence="2">The sequence shown here is derived from an EMBL/GenBank/DDBJ whole genome shotgun (WGS) entry which is preliminary data.</text>
</comment>
<sequence>MKAKGVSLFLYVPNGWVLEFLTPFMSSSFKDKLLKWHDKYDTKAMIEDFLEAQRGLKEYFAYIHIMETHMPFFPPNEPPGDDKTMSKEELWGKRRRTVEYMDSVIK</sequence>
<dbReference type="EMBL" id="BARU01002271">
    <property type="protein sequence ID" value="GAH26102.1"/>
    <property type="molecule type" value="Genomic_DNA"/>
</dbReference>
<gene>
    <name evidence="2" type="ORF">S03H2_05443</name>
</gene>
<evidence type="ECO:0000259" key="1">
    <source>
        <dbReference type="Pfam" id="PF00884"/>
    </source>
</evidence>